<evidence type="ECO:0000256" key="1">
    <source>
        <dbReference type="SAM" id="MobiDB-lite"/>
    </source>
</evidence>
<dbReference type="InterPro" id="IPR011042">
    <property type="entry name" value="6-blade_b-propeller_TolB-like"/>
</dbReference>
<dbReference type="PANTHER" id="PTHR46388:SF2">
    <property type="entry name" value="NHL REPEAT-CONTAINING PROTEIN 2"/>
    <property type="match status" value="1"/>
</dbReference>
<feature type="compositionally biased region" description="Basic and acidic residues" evidence="1">
    <location>
        <begin position="398"/>
        <end position="419"/>
    </location>
</feature>
<feature type="transmembrane region" description="Helical" evidence="2">
    <location>
        <begin position="318"/>
        <end position="341"/>
    </location>
</feature>
<dbReference type="EMBL" id="VXIV02000251">
    <property type="protein sequence ID" value="KAF6039483.1"/>
    <property type="molecule type" value="Genomic_DNA"/>
</dbReference>
<feature type="compositionally biased region" description="Polar residues" evidence="1">
    <location>
        <begin position="517"/>
        <end position="529"/>
    </location>
</feature>
<proteinExistence type="predicted"/>
<keyword evidence="2" id="KW-0812">Transmembrane</keyword>
<feature type="compositionally biased region" description="Polar residues" evidence="1">
    <location>
        <begin position="420"/>
        <end position="444"/>
    </location>
</feature>
<reference evidence="3" key="1">
    <citation type="submission" date="2020-06" db="EMBL/GenBank/DDBJ databases">
        <title>Draft genome of Bugula neritina, a colonial animal packing powerful symbionts and potential medicines.</title>
        <authorList>
            <person name="Rayko M."/>
        </authorList>
    </citation>
    <scope>NUCLEOTIDE SEQUENCE [LARGE SCALE GENOMIC DNA]</scope>
    <source>
        <strain evidence="3">Kwan_BN1</strain>
    </source>
</reference>
<protein>
    <submittedName>
        <fullName evidence="3">WapA</fullName>
    </submittedName>
</protein>
<keyword evidence="2" id="KW-1133">Transmembrane helix</keyword>
<evidence type="ECO:0000313" key="3">
    <source>
        <dbReference type="EMBL" id="KAF6039483.1"/>
    </source>
</evidence>
<feature type="region of interest" description="Disordered" evidence="1">
    <location>
        <begin position="398"/>
        <end position="444"/>
    </location>
</feature>
<sequence length="633" mass="71363">MTIITMTPFRTTIMNRTTDFKQLWKISGSPTESGYVEGQLSKAKFGVVTGILTFSEKPGLLWVADYSNHCIRYVNQNQRETAELAGKCGIVGFKDGTFPVAEIGYPVGLLQYAENDIWFFDNANLNMRRIHNKSSWKIVSVCRASKAVNSIVFDPAKEYVYMAYDTGISKVNVQEEVVVVGGETAGYMDGPLLLAKMRNPTDMVFLNEKLLVVVDNLNHVLRLVDLDKSQVSSICQAQSTHPYYSVNGDIDVCKLDHPRHIVSNEEEGALYIIGNQYSYELQYGGEAGTKAKSKVLRRVVRQARRTSAPPSKGVSKTVYIFAGMGIGIAISVAAVLLIFCIEKYRKKQLRSRAKEMISKHNDTSYYYSYYDDGYTKYDNYTKNTGDYTDTKYEHSGQFKASIKSEKGDPQKSQHQEAVNRKTSIPQYQPQMRKSSKSPSENTSVPRFSAAEIAEFQKELALMHSTQRASDARASQPLENPLSKRNSQLHSSSKKKPPPKSFQPPRRPSRSAHVSPAAKTSRQFRNSYNEEVSLLRESSRHSQPAQYAAARKQAPENLSSRGVRYSKAQSLQRSMESLPSRHISPSRKQSLPSRSSQQSRMSQRSHHTDERSARRGSTYSANHGSNQHSIRRRY</sequence>
<dbReference type="Gene3D" id="2.120.10.30">
    <property type="entry name" value="TolB, C-terminal domain"/>
    <property type="match status" value="2"/>
</dbReference>
<dbReference type="PANTHER" id="PTHR46388">
    <property type="entry name" value="NHL REPEAT-CONTAINING PROTEIN 2"/>
    <property type="match status" value="1"/>
</dbReference>
<dbReference type="Proteomes" id="UP000593567">
    <property type="component" value="Unassembled WGS sequence"/>
</dbReference>
<feature type="compositionally biased region" description="Polar residues" evidence="1">
    <location>
        <begin position="614"/>
        <end position="627"/>
    </location>
</feature>
<feature type="compositionally biased region" description="Polar residues" evidence="1">
    <location>
        <begin position="566"/>
        <end position="576"/>
    </location>
</feature>
<feature type="region of interest" description="Disordered" evidence="1">
    <location>
        <begin position="463"/>
        <end position="633"/>
    </location>
</feature>
<gene>
    <name evidence="3" type="ORF">EB796_002208</name>
</gene>
<keyword evidence="4" id="KW-1185">Reference proteome</keyword>
<evidence type="ECO:0000256" key="2">
    <source>
        <dbReference type="SAM" id="Phobius"/>
    </source>
</evidence>
<feature type="compositionally biased region" description="Low complexity" evidence="1">
    <location>
        <begin position="585"/>
        <end position="601"/>
    </location>
</feature>
<name>A0A7J7KMX0_BUGNE</name>
<evidence type="ECO:0000313" key="4">
    <source>
        <dbReference type="Proteomes" id="UP000593567"/>
    </source>
</evidence>
<comment type="caution">
    <text evidence="3">The sequence shown here is derived from an EMBL/GenBank/DDBJ whole genome shotgun (WGS) entry which is preliminary data.</text>
</comment>
<dbReference type="SUPFAM" id="SSF63825">
    <property type="entry name" value="YWTD domain"/>
    <property type="match status" value="1"/>
</dbReference>
<dbReference type="AlphaFoldDB" id="A0A7J7KMX0"/>
<accession>A0A7J7KMX0</accession>
<organism evidence="3 4">
    <name type="scientific">Bugula neritina</name>
    <name type="common">Brown bryozoan</name>
    <name type="synonym">Sertularia neritina</name>
    <dbReference type="NCBI Taxonomy" id="10212"/>
    <lineage>
        <taxon>Eukaryota</taxon>
        <taxon>Metazoa</taxon>
        <taxon>Spiralia</taxon>
        <taxon>Lophotrochozoa</taxon>
        <taxon>Bryozoa</taxon>
        <taxon>Gymnolaemata</taxon>
        <taxon>Cheilostomatida</taxon>
        <taxon>Flustrina</taxon>
        <taxon>Buguloidea</taxon>
        <taxon>Bugulidae</taxon>
        <taxon>Bugula</taxon>
    </lineage>
</organism>
<keyword evidence="2" id="KW-0472">Membrane</keyword>